<evidence type="ECO:0000256" key="1">
    <source>
        <dbReference type="ARBA" id="ARBA00004651"/>
    </source>
</evidence>
<evidence type="ECO:0000256" key="2">
    <source>
        <dbReference type="ARBA" id="ARBA00022448"/>
    </source>
</evidence>
<dbReference type="eggNOG" id="KOG2349">
    <property type="taxonomic scope" value="Eukaryota"/>
</dbReference>
<keyword evidence="5" id="KW-0406">Ion transport</keyword>
<reference evidence="9" key="1">
    <citation type="submission" date="2011-08" db="EMBL/GenBank/DDBJ databases">
        <authorList>
            <person name="Rombauts S."/>
        </authorList>
    </citation>
    <scope>NUCLEOTIDE SEQUENCE</scope>
    <source>
        <strain evidence="9">London</strain>
    </source>
</reference>
<dbReference type="InterPro" id="IPR051163">
    <property type="entry name" value="Sodium:Solute_Symporter_SSF"/>
</dbReference>
<keyword evidence="6" id="KW-0739">Sodium transport</keyword>
<evidence type="ECO:0000256" key="6">
    <source>
        <dbReference type="ARBA" id="ARBA00023201"/>
    </source>
</evidence>
<evidence type="ECO:0000256" key="7">
    <source>
        <dbReference type="SAM" id="Phobius"/>
    </source>
</evidence>
<dbReference type="AlphaFoldDB" id="T1JYM9"/>
<keyword evidence="2" id="KW-0813">Transport</keyword>
<dbReference type="PANTHER" id="PTHR42985:SF2">
    <property type="entry name" value="SODIUM-DEPENDENT MULTIVITAMIN TRANSPORTER"/>
    <property type="match status" value="1"/>
</dbReference>
<proteinExistence type="predicted"/>
<evidence type="ECO:0000256" key="3">
    <source>
        <dbReference type="ARBA" id="ARBA00022475"/>
    </source>
</evidence>
<keyword evidence="7" id="KW-0472">Membrane</keyword>
<organism evidence="8 9">
    <name type="scientific">Tetranychus urticae</name>
    <name type="common">Two-spotted spider mite</name>
    <dbReference type="NCBI Taxonomy" id="32264"/>
    <lineage>
        <taxon>Eukaryota</taxon>
        <taxon>Metazoa</taxon>
        <taxon>Ecdysozoa</taxon>
        <taxon>Arthropoda</taxon>
        <taxon>Chelicerata</taxon>
        <taxon>Arachnida</taxon>
        <taxon>Acari</taxon>
        <taxon>Acariformes</taxon>
        <taxon>Trombidiformes</taxon>
        <taxon>Prostigmata</taxon>
        <taxon>Eleutherengona</taxon>
        <taxon>Raphignathae</taxon>
        <taxon>Tetranychoidea</taxon>
        <taxon>Tetranychidae</taxon>
        <taxon>Tetranychus</taxon>
    </lineage>
</organism>
<dbReference type="Proteomes" id="UP000015104">
    <property type="component" value="Unassembled WGS sequence"/>
</dbReference>
<comment type="subcellular location">
    <subcellularLocation>
        <location evidence="1">Cell membrane</location>
        <topology evidence="1">Multi-pass membrane protein</topology>
    </subcellularLocation>
</comment>
<dbReference type="GO" id="GO:0006814">
    <property type="term" value="P:sodium ion transport"/>
    <property type="evidence" value="ECO:0007669"/>
    <property type="project" value="UniProtKB-KW"/>
</dbReference>
<keyword evidence="4" id="KW-0915">Sodium</keyword>
<dbReference type="PANTHER" id="PTHR42985">
    <property type="entry name" value="SODIUM-COUPLED MONOCARBOXYLATE TRANSPORTER"/>
    <property type="match status" value="1"/>
</dbReference>
<keyword evidence="7" id="KW-0812">Transmembrane</keyword>
<keyword evidence="7" id="KW-1133">Transmembrane helix</keyword>
<evidence type="ECO:0000256" key="5">
    <source>
        <dbReference type="ARBA" id="ARBA00023065"/>
    </source>
</evidence>
<reference evidence="8" key="2">
    <citation type="submission" date="2015-06" db="UniProtKB">
        <authorList>
            <consortium name="EnsemblMetazoa"/>
        </authorList>
    </citation>
    <scope>IDENTIFICATION</scope>
</reference>
<evidence type="ECO:0000256" key="4">
    <source>
        <dbReference type="ARBA" id="ARBA00023053"/>
    </source>
</evidence>
<accession>T1JYM9</accession>
<dbReference type="STRING" id="32264.T1JYM9"/>
<feature type="transmembrane region" description="Helical" evidence="7">
    <location>
        <begin position="171"/>
        <end position="191"/>
    </location>
</feature>
<evidence type="ECO:0000313" key="8">
    <source>
        <dbReference type="EnsemblMetazoa" id="tetur03g00940.1"/>
    </source>
</evidence>
<keyword evidence="3" id="KW-1003">Cell membrane</keyword>
<name>T1JYM9_TETUR</name>
<evidence type="ECO:0000313" key="9">
    <source>
        <dbReference type="Proteomes" id="UP000015104"/>
    </source>
</evidence>
<protein>
    <submittedName>
        <fullName evidence="8">Uncharacterized protein</fullName>
    </submittedName>
</protein>
<dbReference type="GO" id="GO:0015293">
    <property type="term" value="F:symporter activity"/>
    <property type="evidence" value="ECO:0007669"/>
    <property type="project" value="TreeGrafter"/>
</dbReference>
<feature type="transmembrane region" description="Helical" evidence="7">
    <location>
        <begin position="99"/>
        <end position="119"/>
    </location>
</feature>
<keyword evidence="9" id="KW-1185">Reference proteome</keyword>
<dbReference type="HOGENOM" id="CLU_1564889_0_0_1"/>
<dbReference type="EMBL" id="CAEY01001108">
    <property type="status" value="NOT_ANNOTATED_CDS"/>
    <property type="molecule type" value="Genomic_DNA"/>
</dbReference>
<sequence length="243" mass="27462">MHDVNHQFLSADNNLQLGNSFLHINNSVQMKIEKIENFISQNKCIFWLIIKSNTSKISFMKKSTSIIVQKTIEVSTLDSVSSKTIDQKFFNATNELRAIIGYLAGQITCVWIVIGGLVIKRPMLSLEVSTEGCPANTTYLEPGLLVSQLKDYRIPEYYPEGIAKIYHVSHFIIPAIGFLVSLIVGILFSLLTGCNRDKCVNPDLVLPCLRKYCCVKNDPKKCNQFKKHQMKQNDISETIPMKS</sequence>
<dbReference type="GO" id="GO:0005886">
    <property type="term" value="C:plasma membrane"/>
    <property type="evidence" value="ECO:0007669"/>
    <property type="project" value="UniProtKB-SubCell"/>
</dbReference>
<dbReference type="EnsemblMetazoa" id="tetur03g00940.1">
    <property type="protein sequence ID" value="tetur03g00940.1"/>
    <property type="gene ID" value="tetur03g00940"/>
</dbReference>